<dbReference type="GO" id="GO:0005829">
    <property type="term" value="C:cytosol"/>
    <property type="evidence" value="ECO:0007669"/>
    <property type="project" value="TreeGrafter"/>
</dbReference>
<dbReference type="SUPFAM" id="SSF54928">
    <property type="entry name" value="RNA-binding domain, RBD"/>
    <property type="match status" value="2"/>
</dbReference>
<evidence type="ECO:0000256" key="1">
    <source>
        <dbReference type="ARBA" id="ARBA00022737"/>
    </source>
</evidence>
<dbReference type="EMBL" id="GIBP01007700">
    <property type="protein sequence ID" value="NDV36669.1"/>
    <property type="molecule type" value="Transcribed_RNA"/>
</dbReference>
<dbReference type="PANTHER" id="PTHR47640">
    <property type="entry name" value="TRNA SELENOCYSTEINE 1-ASSOCIATED PROTEIN 1-RELATED-RELATED"/>
    <property type="match status" value="1"/>
</dbReference>
<sequence>MGNIDPYMDENYVRGLFFGEKELTSIKVIRDKVTGFPAGYGFLEFSSHSAASKILEKYNGKPMPGPAGSGAVFRLNWAQYSETAKIGTTTTGTTPIGSEFSIFVGDLSPEVSENQLQKAFTDHFPSVLGVRIVMDPATGVSRGYGFVRFASEEEGREALITMQGVFVGSRPIRVSTATPKKQQSFNPFGVPSTTFLKTFYLLLFILNF</sequence>
<dbReference type="CDD" id="cd12344">
    <property type="entry name" value="RRM1_SECp43_like"/>
    <property type="match status" value="1"/>
</dbReference>
<name>A0A6B2LHU2_9EUKA</name>
<dbReference type="GO" id="GO:0003729">
    <property type="term" value="F:mRNA binding"/>
    <property type="evidence" value="ECO:0007669"/>
    <property type="project" value="InterPro"/>
</dbReference>
<dbReference type="InterPro" id="IPR035979">
    <property type="entry name" value="RBD_domain_sf"/>
</dbReference>
<organism evidence="5">
    <name type="scientific">Arcella intermedia</name>
    <dbReference type="NCBI Taxonomy" id="1963864"/>
    <lineage>
        <taxon>Eukaryota</taxon>
        <taxon>Amoebozoa</taxon>
        <taxon>Tubulinea</taxon>
        <taxon>Elardia</taxon>
        <taxon>Arcellinida</taxon>
        <taxon>Sphaerothecina</taxon>
        <taxon>Arcellidae</taxon>
        <taxon>Arcella</taxon>
    </lineage>
</organism>
<dbReference type="InterPro" id="IPR000504">
    <property type="entry name" value="RRM_dom"/>
</dbReference>
<keyword evidence="2 3" id="KW-0694">RNA-binding</keyword>
<dbReference type="SMART" id="SM00360">
    <property type="entry name" value="RRM"/>
    <property type="match status" value="2"/>
</dbReference>
<proteinExistence type="predicted"/>
<evidence type="ECO:0000256" key="2">
    <source>
        <dbReference type="ARBA" id="ARBA00022884"/>
    </source>
</evidence>
<dbReference type="PANTHER" id="PTHR47640:SF10">
    <property type="entry name" value="TRNA SELENOCYSTEINE 1-ASSOCIATED PROTEIN 1-RELATED"/>
    <property type="match status" value="1"/>
</dbReference>
<protein>
    <recommendedName>
        <fullName evidence="4">RRM domain-containing protein</fullName>
    </recommendedName>
</protein>
<feature type="domain" description="RRM" evidence="4">
    <location>
        <begin position="1"/>
        <end position="80"/>
    </location>
</feature>
<dbReference type="Gene3D" id="3.30.70.330">
    <property type="match status" value="2"/>
</dbReference>
<evidence type="ECO:0000259" key="4">
    <source>
        <dbReference type="PROSITE" id="PS50102"/>
    </source>
</evidence>
<dbReference type="InterPro" id="IPR050825">
    <property type="entry name" value="RBM42_RBP45_47-like"/>
</dbReference>
<evidence type="ECO:0000313" key="5">
    <source>
        <dbReference type="EMBL" id="NDV36669.1"/>
    </source>
</evidence>
<dbReference type="AlphaFoldDB" id="A0A6B2LHU2"/>
<feature type="domain" description="RRM" evidence="4">
    <location>
        <begin position="100"/>
        <end position="179"/>
    </location>
</feature>
<reference evidence="5" key="1">
    <citation type="journal article" date="2020" name="J. Eukaryot. Microbiol.">
        <title>De novo Sequencing, Assembly and Annotation of the Transcriptome for the Free-Living Testate Amoeba Arcella intermedia.</title>
        <authorList>
            <person name="Ribeiro G.M."/>
            <person name="Porfirio-Sousa A.L."/>
            <person name="Maurer-Alcala X.X."/>
            <person name="Katz L.A."/>
            <person name="Lahr D.J.G."/>
        </authorList>
    </citation>
    <scope>NUCLEOTIDE SEQUENCE</scope>
</reference>
<dbReference type="InterPro" id="IPR012677">
    <property type="entry name" value="Nucleotide-bd_a/b_plait_sf"/>
</dbReference>
<evidence type="ECO:0000256" key="3">
    <source>
        <dbReference type="PROSITE-ProRule" id="PRU00176"/>
    </source>
</evidence>
<dbReference type="Pfam" id="PF00076">
    <property type="entry name" value="RRM_1"/>
    <property type="match status" value="2"/>
</dbReference>
<accession>A0A6B2LHU2</accession>
<dbReference type="PROSITE" id="PS50102">
    <property type="entry name" value="RRM"/>
    <property type="match status" value="2"/>
</dbReference>
<keyword evidence="1" id="KW-0677">Repeat</keyword>
<dbReference type="CDD" id="cd12345">
    <property type="entry name" value="RRM2_SECp43_like"/>
    <property type="match status" value="1"/>
</dbReference>
<dbReference type="FunFam" id="3.30.70.330:FF:000159">
    <property type="entry name" value="tRNA selenocysteine 1-associated protein 1"/>
    <property type="match status" value="1"/>
</dbReference>